<reference evidence="1" key="2">
    <citation type="journal article" date="2015" name="Data Brief">
        <title>Shoot transcriptome of the giant reed, Arundo donax.</title>
        <authorList>
            <person name="Barrero R.A."/>
            <person name="Guerrero F.D."/>
            <person name="Moolhuijzen P."/>
            <person name="Goolsby J.A."/>
            <person name="Tidwell J."/>
            <person name="Bellgard S.E."/>
            <person name="Bellgard M.I."/>
        </authorList>
    </citation>
    <scope>NUCLEOTIDE SEQUENCE</scope>
    <source>
        <tissue evidence="1">Shoot tissue taken approximately 20 cm above the soil surface</tissue>
    </source>
</reference>
<name>A0A0A8XWX6_ARUDO</name>
<organism evidence="1">
    <name type="scientific">Arundo donax</name>
    <name type="common">Giant reed</name>
    <name type="synonym">Donax arundinaceus</name>
    <dbReference type="NCBI Taxonomy" id="35708"/>
    <lineage>
        <taxon>Eukaryota</taxon>
        <taxon>Viridiplantae</taxon>
        <taxon>Streptophyta</taxon>
        <taxon>Embryophyta</taxon>
        <taxon>Tracheophyta</taxon>
        <taxon>Spermatophyta</taxon>
        <taxon>Magnoliopsida</taxon>
        <taxon>Liliopsida</taxon>
        <taxon>Poales</taxon>
        <taxon>Poaceae</taxon>
        <taxon>PACMAD clade</taxon>
        <taxon>Arundinoideae</taxon>
        <taxon>Arundineae</taxon>
        <taxon>Arundo</taxon>
    </lineage>
</organism>
<accession>A0A0A8XWX6</accession>
<evidence type="ECO:0000313" key="1">
    <source>
        <dbReference type="EMBL" id="JAD18386.1"/>
    </source>
</evidence>
<protein>
    <submittedName>
        <fullName evidence="1">Uncharacterized protein</fullName>
    </submittedName>
</protein>
<sequence length="34" mass="3991">MFSAQSARGKSFVSSIWHFFFPRGRSFSILGHKW</sequence>
<dbReference type="EMBL" id="GBRH01279509">
    <property type="protein sequence ID" value="JAD18386.1"/>
    <property type="molecule type" value="Transcribed_RNA"/>
</dbReference>
<proteinExistence type="predicted"/>
<dbReference type="AlphaFoldDB" id="A0A0A8XWX6"/>
<reference evidence="1" key="1">
    <citation type="submission" date="2014-09" db="EMBL/GenBank/DDBJ databases">
        <authorList>
            <person name="Magalhaes I.L.F."/>
            <person name="Oliveira U."/>
            <person name="Santos F.R."/>
            <person name="Vidigal T.H.D.A."/>
            <person name="Brescovit A.D."/>
            <person name="Santos A.J."/>
        </authorList>
    </citation>
    <scope>NUCLEOTIDE SEQUENCE</scope>
    <source>
        <tissue evidence="1">Shoot tissue taken approximately 20 cm above the soil surface</tissue>
    </source>
</reference>